<dbReference type="GO" id="GO:0005743">
    <property type="term" value="C:mitochondrial inner membrane"/>
    <property type="evidence" value="ECO:0007669"/>
    <property type="project" value="UniProtKB-SubCell"/>
</dbReference>
<comment type="cofactor">
    <cofactor evidence="16">
        <name>Cu cation</name>
        <dbReference type="ChEBI" id="CHEBI:23378"/>
    </cofactor>
    <text evidence="16">Binds a copper A center.</text>
</comment>
<protein>
    <recommendedName>
        <fullName evidence="3 16">Cytochrome c oxidase subunit 2</fullName>
    </recommendedName>
</protein>
<dbReference type="NCBIfam" id="TIGR02866">
    <property type="entry name" value="CoxB"/>
    <property type="match status" value="1"/>
</dbReference>
<organism evidence="20">
    <name type="scientific">Ophiura luetkenii</name>
    <name type="common">Grey brittle star</name>
    <name type="synonym">Ophioglypha luetkenii</name>
    <dbReference type="NCBI Taxonomy" id="869195"/>
    <lineage>
        <taxon>Eukaryota</taxon>
        <taxon>Metazoa</taxon>
        <taxon>Echinodermata</taxon>
        <taxon>Eleutherozoa</taxon>
        <taxon>Asterozoa</taxon>
        <taxon>Ophiuroidea</taxon>
        <taxon>Myophiuroidea</taxon>
        <taxon>Metophiurida</taxon>
        <taxon>Ophintegrida</taxon>
        <taxon>Amphilepidida</taxon>
        <taxon>Ophiurina</taxon>
        <taxon>Chilophiurina</taxon>
        <taxon>Ophiuridae</taxon>
        <taxon>Ophiurinae</taxon>
        <taxon>Ophiura</taxon>
    </lineage>
</organism>
<dbReference type="InterPro" id="IPR011759">
    <property type="entry name" value="Cyt_c_oxidase_su2_TM_dom"/>
</dbReference>
<evidence type="ECO:0000259" key="19">
    <source>
        <dbReference type="PROSITE" id="PS50999"/>
    </source>
</evidence>
<evidence type="ECO:0000256" key="10">
    <source>
        <dbReference type="ARBA" id="ARBA00022967"/>
    </source>
</evidence>
<keyword evidence="11 16" id="KW-0249">Electron transport</keyword>
<dbReference type="SUPFAM" id="SSF81464">
    <property type="entry name" value="Cytochrome c oxidase subunit II-like, transmembrane region"/>
    <property type="match status" value="1"/>
</dbReference>
<sequence length="237" mass="27799">MSHPLQLNFQDAASYVMGEFHHFHDYAMIFVVFITILITYGLILLLFSAPSHWKFTEKQQVELWWTISPSFILIALAIPSINLLYWMDEGTNPDVTIKTIGHQWYWTYEIWDNNRIEFDSYMIHLEDFQQEGLPRLLEVDNRLVLPYNTDIRVITYSTDVIHAWSVPQLGLKMDAVPGRLNQMFVKIDRPGIFYGQCSEICGANHSFMPIVVVESVNQNTFYNWCNEISESNHRKLN</sequence>
<dbReference type="PROSITE" id="PS50999">
    <property type="entry name" value="COX2_TM"/>
    <property type="match status" value="1"/>
</dbReference>
<dbReference type="InterPro" id="IPR002429">
    <property type="entry name" value="CcO_II-like_C"/>
</dbReference>
<dbReference type="GeneID" id="2847116"/>
<comment type="catalytic activity">
    <reaction evidence="15">
        <text>4 Fe(II)-[cytochrome c] + O2 + 8 H(+)(in) = 4 Fe(III)-[cytochrome c] + 2 H2O + 4 H(+)(out)</text>
        <dbReference type="Rhea" id="RHEA:11436"/>
        <dbReference type="Rhea" id="RHEA-COMP:10350"/>
        <dbReference type="Rhea" id="RHEA-COMP:14399"/>
        <dbReference type="ChEBI" id="CHEBI:15377"/>
        <dbReference type="ChEBI" id="CHEBI:15378"/>
        <dbReference type="ChEBI" id="CHEBI:15379"/>
        <dbReference type="ChEBI" id="CHEBI:29033"/>
        <dbReference type="ChEBI" id="CHEBI:29034"/>
        <dbReference type="EC" id="7.1.1.9"/>
    </reaction>
    <physiologicalReaction direction="left-to-right" evidence="15">
        <dbReference type="Rhea" id="RHEA:11437"/>
    </physiologicalReaction>
</comment>
<dbReference type="GO" id="GO:0016491">
    <property type="term" value="F:oxidoreductase activity"/>
    <property type="evidence" value="ECO:0007669"/>
    <property type="project" value="InterPro"/>
</dbReference>
<evidence type="ECO:0000256" key="11">
    <source>
        <dbReference type="ARBA" id="ARBA00022982"/>
    </source>
</evidence>
<evidence type="ECO:0000256" key="13">
    <source>
        <dbReference type="ARBA" id="ARBA00023008"/>
    </source>
</evidence>
<keyword evidence="10" id="KW-1278">Translocase</keyword>
<evidence type="ECO:0000256" key="1">
    <source>
        <dbReference type="ARBA" id="ARBA00004448"/>
    </source>
</evidence>
<dbReference type="Gene3D" id="2.60.40.420">
    <property type="entry name" value="Cupredoxins - blue copper proteins"/>
    <property type="match status" value="1"/>
</dbReference>
<evidence type="ECO:0000256" key="17">
    <source>
        <dbReference type="SAM" id="Phobius"/>
    </source>
</evidence>
<dbReference type="InterPro" id="IPR001505">
    <property type="entry name" value="Copper_CuA"/>
</dbReference>
<evidence type="ECO:0000256" key="16">
    <source>
        <dbReference type="RuleBase" id="RU000457"/>
    </source>
</evidence>
<evidence type="ECO:0000256" key="3">
    <source>
        <dbReference type="ARBA" id="ARBA00015946"/>
    </source>
</evidence>
<dbReference type="GO" id="GO:0042773">
    <property type="term" value="P:ATP synthesis coupled electron transport"/>
    <property type="evidence" value="ECO:0007669"/>
    <property type="project" value="TreeGrafter"/>
</dbReference>
<dbReference type="GO" id="GO:0005507">
    <property type="term" value="F:copper ion binding"/>
    <property type="evidence" value="ECO:0007669"/>
    <property type="project" value="InterPro"/>
</dbReference>
<evidence type="ECO:0000256" key="5">
    <source>
        <dbReference type="ARBA" id="ARBA00022660"/>
    </source>
</evidence>
<dbReference type="InterPro" id="IPR008972">
    <property type="entry name" value="Cupredoxin"/>
</dbReference>
<dbReference type="Gene3D" id="1.10.287.90">
    <property type="match status" value="1"/>
</dbReference>
<keyword evidence="16 20" id="KW-0496">Mitochondrion</keyword>
<keyword evidence="6 16" id="KW-0812">Transmembrane</keyword>
<evidence type="ECO:0000256" key="2">
    <source>
        <dbReference type="ARBA" id="ARBA00007866"/>
    </source>
</evidence>
<dbReference type="InterPro" id="IPR036257">
    <property type="entry name" value="Cyt_c_oxidase_su2_TM_sf"/>
</dbReference>
<dbReference type="PANTHER" id="PTHR22888">
    <property type="entry name" value="CYTOCHROME C OXIDASE, SUBUNIT II"/>
    <property type="match status" value="1"/>
</dbReference>
<keyword evidence="9" id="KW-0460">Magnesium</keyword>
<dbReference type="Pfam" id="PF00116">
    <property type="entry name" value="COX2"/>
    <property type="match status" value="1"/>
</dbReference>
<keyword evidence="12 17" id="KW-1133">Transmembrane helix</keyword>
<geneLocation type="mitochondrion" evidence="20"/>
<dbReference type="CDD" id="cd13912">
    <property type="entry name" value="CcO_II_C"/>
    <property type="match status" value="1"/>
</dbReference>
<keyword evidence="14 16" id="KW-0472">Membrane</keyword>
<feature type="domain" description="Cytochrome oxidase subunit II transmembrane region profile" evidence="19">
    <location>
        <begin position="1"/>
        <end position="91"/>
    </location>
</feature>
<feature type="transmembrane region" description="Helical" evidence="17">
    <location>
        <begin position="26"/>
        <end position="49"/>
    </location>
</feature>
<evidence type="ECO:0000256" key="14">
    <source>
        <dbReference type="ARBA" id="ARBA00023136"/>
    </source>
</evidence>
<dbReference type="InterPro" id="IPR045187">
    <property type="entry name" value="CcO_II"/>
</dbReference>
<evidence type="ECO:0000256" key="9">
    <source>
        <dbReference type="ARBA" id="ARBA00022842"/>
    </source>
</evidence>
<evidence type="ECO:0000256" key="8">
    <source>
        <dbReference type="ARBA" id="ARBA00022792"/>
    </source>
</evidence>
<dbReference type="GO" id="GO:0004129">
    <property type="term" value="F:cytochrome-c oxidase activity"/>
    <property type="evidence" value="ECO:0007669"/>
    <property type="project" value="UniProtKB-EC"/>
</dbReference>
<evidence type="ECO:0000256" key="4">
    <source>
        <dbReference type="ARBA" id="ARBA00022448"/>
    </source>
</evidence>
<evidence type="ECO:0000313" key="20">
    <source>
        <dbReference type="EMBL" id="AAO65630.1"/>
    </source>
</evidence>
<dbReference type="RefSeq" id="YP_025938.1">
    <property type="nucleotide sequence ID" value="NC_005930.1"/>
</dbReference>
<name>Q6Y409_OPHLU</name>
<evidence type="ECO:0000256" key="15">
    <source>
        <dbReference type="ARBA" id="ARBA00049512"/>
    </source>
</evidence>
<accession>Q6Y409</accession>
<dbReference type="InterPro" id="IPR014222">
    <property type="entry name" value="Cyt_c_oxidase_su2"/>
</dbReference>
<dbReference type="FunFam" id="2.60.40.420:FF:000001">
    <property type="entry name" value="Cytochrome c oxidase subunit 2"/>
    <property type="match status" value="1"/>
</dbReference>
<keyword evidence="8 16" id="KW-0999">Mitochondrion inner membrane</keyword>
<dbReference type="PANTHER" id="PTHR22888:SF9">
    <property type="entry name" value="CYTOCHROME C OXIDASE SUBUNIT 2"/>
    <property type="match status" value="1"/>
</dbReference>
<dbReference type="PROSITE" id="PS50857">
    <property type="entry name" value="COX2_CUA"/>
    <property type="match status" value="1"/>
</dbReference>
<evidence type="ECO:0000256" key="12">
    <source>
        <dbReference type="ARBA" id="ARBA00022989"/>
    </source>
</evidence>
<feature type="transmembrane region" description="Helical" evidence="17">
    <location>
        <begin position="61"/>
        <end position="87"/>
    </location>
</feature>
<comment type="subcellular location">
    <subcellularLocation>
        <location evidence="1 16">Mitochondrion inner membrane</location>
        <topology evidence="1 16">Multi-pass membrane protein</topology>
    </subcellularLocation>
</comment>
<keyword evidence="4 16" id="KW-0813">Transport</keyword>
<dbReference type="AlphaFoldDB" id="Q6Y409"/>
<keyword evidence="13 16" id="KW-0186">Copper</keyword>
<dbReference type="PROSITE" id="PS00078">
    <property type="entry name" value="COX2"/>
    <property type="match status" value="1"/>
</dbReference>
<feature type="domain" description="Cytochrome oxidase subunit II copper A binding" evidence="18">
    <location>
        <begin position="92"/>
        <end position="227"/>
    </location>
</feature>
<dbReference type="Pfam" id="PF02790">
    <property type="entry name" value="COX2_TM"/>
    <property type="match status" value="1"/>
</dbReference>
<comment type="similarity">
    <text evidence="2 16">Belongs to the cytochrome c oxidase subunit 2 family.</text>
</comment>
<gene>
    <name evidence="20" type="primary">cox2</name>
</gene>
<keyword evidence="5 16" id="KW-0679">Respiratory chain</keyword>
<keyword evidence="7 16" id="KW-0479">Metal-binding</keyword>
<dbReference type="EMBL" id="AY184223">
    <property type="protein sequence ID" value="AAO65630.1"/>
    <property type="molecule type" value="Genomic_DNA"/>
</dbReference>
<evidence type="ECO:0000256" key="7">
    <source>
        <dbReference type="ARBA" id="ARBA00022723"/>
    </source>
</evidence>
<evidence type="ECO:0000259" key="18">
    <source>
        <dbReference type="PROSITE" id="PS50857"/>
    </source>
</evidence>
<dbReference type="PRINTS" id="PR01166">
    <property type="entry name" value="CYCOXIDASEII"/>
</dbReference>
<proteinExistence type="inferred from homology"/>
<comment type="function">
    <text evidence="16">Component of the cytochrome c oxidase, the last enzyme in the mitochondrial electron transport chain which drives oxidative phosphorylation. The respiratory chain contains 3 multisubunit complexes succinate dehydrogenase (complex II, CII), ubiquinol-cytochrome c oxidoreductase (cytochrome b-c1 complex, complex III, CIII) and cytochrome c oxidase (complex IV, CIV), that cooperate to transfer electrons derived from NADH and succinate to molecular oxygen, creating an electrochemical gradient over the inner membrane that drives transmembrane transport and the ATP synthase. Cytochrome c oxidase is the component of the respiratory chain that catalyzes the reduction of oxygen to water. Electrons originating from reduced cytochrome c in the intermembrane space (IMS) are transferred via the dinuclear copper A center (CU(A)) of subunit 2 and heme A of subunit 1 to the active site in subunit 1, a binuclear center (BNC) formed by heme A3 and copper B (CU(B)). The BNC reduces molecular oxygen to 2 water molecules using 4 electrons from cytochrome c in the IMS and 4 protons from the mitochondrial matrix.</text>
</comment>
<dbReference type="InterPro" id="IPR034210">
    <property type="entry name" value="CcO_II_C"/>
</dbReference>
<evidence type="ECO:0000256" key="6">
    <source>
        <dbReference type="ARBA" id="ARBA00022692"/>
    </source>
</evidence>
<dbReference type="SUPFAM" id="SSF49503">
    <property type="entry name" value="Cupredoxins"/>
    <property type="match status" value="1"/>
</dbReference>
<reference evidence="20" key="1">
    <citation type="journal article" date="2004" name="Mol. Phylogenet. Evol.">
        <title>Complete mitochondrial genome DNA sequence for two ophiuroids and a holothuroid: the utility of protein gene sequence and gene maps in the analyses of deep deuterostome phylogeny.</title>
        <authorList>
            <person name="Scouras A."/>
            <person name="Beckenbach K."/>
            <person name="Arndt A."/>
            <person name="Smith M.J."/>
        </authorList>
    </citation>
    <scope>NUCLEOTIDE SEQUENCE</scope>
</reference>